<dbReference type="GO" id="GO:0055085">
    <property type="term" value="P:transmembrane transport"/>
    <property type="evidence" value="ECO:0007669"/>
    <property type="project" value="InterPro"/>
</dbReference>
<feature type="transmembrane region" description="Helical" evidence="7">
    <location>
        <begin position="73"/>
        <end position="95"/>
    </location>
</feature>
<dbReference type="EMBL" id="SUMB01000009">
    <property type="protein sequence ID" value="TJZ49640.1"/>
    <property type="molecule type" value="Genomic_DNA"/>
</dbReference>
<proteinExistence type="inferred from homology"/>
<dbReference type="RefSeq" id="WP_136742479.1">
    <property type="nucleotide sequence ID" value="NZ_SUMB01000009.1"/>
</dbReference>
<comment type="caution">
    <text evidence="9">The sequence shown here is derived from an EMBL/GenBank/DDBJ whole genome shotgun (WGS) entry which is preliminary data.</text>
</comment>
<dbReference type="Proteomes" id="UP000308697">
    <property type="component" value="Unassembled WGS sequence"/>
</dbReference>
<comment type="subcellular location">
    <subcellularLocation>
        <location evidence="1 7">Cell membrane</location>
        <topology evidence="1 7">Multi-pass membrane protein</topology>
    </subcellularLocation>
</comment>
<feature type="transmembrane region" description="Helical" evidence="7">
    <location>
        <begin position="168"/>
        <end position="191"/>
    </location>
</feature>
<comment type="similarity">
    <text evidence="7">Belongs to the binding-protein-dependent transport system permease family.</text>
</comment>
<evidence type="ECO:0000256" key="4">
    <source>
        <dbReference type="ARBA" id="ARBA00022692"/>
    </source>
</evidence>
<evidence type="ECO:0000256" key="5">
    <source>
        <dbReference type="ARBA" id="ARBA00022989"/>
    </source>
</evidence>
<keyword evidence="3" id="KW-1003">Cell membrane</keyword>
<keyword evidence="2 7" id="KW-0813">Transport</keyword>
<dbReference type="Gene3D" id="1.10.3720.10">
    <property type="entry name" value="MetI-like"/>
    <property type="match status" value="1"/>
</dbReference>
<feature type="transmembrane region" description="Helical" evidence="7">
    <location>
        <begin position="306"/>
        <end position="327"/>
    </location>
</feature>
<evidence type="ECO:0000259" key="8">
    <source>
        <dbReference type="PROSITE" id="PS50928"/>
    </source>
</evidence>
<dbReference type="CDD" id="cd06261">
    <property type="entry name" value="TM_PBP2"/>
    <property type="match status" value="1"/>
</dbReference>
<keyword evidence="10" id="KW-1185">Reference proteome</keyword>
<dbReference type="OrthoDB" id="61122at2"/>
<dbReference type="InterPro" id="IPR035906">
    <property type="entry name" value="MetI-like_sf"/>
</dbReference>
<dbReference type="GO" id="GO:0005886">
    <property type="term" value="C:plasma membrane"/>
    <property type="evidence" value="ECO:0007669"/>
    <property type="project" value="UniProtKB-SubCell"/>
</dbReference>
<evidence type="ECO:0000313" key="10">
    <source>
        <dbReference type="Proteomes" id="UP000308697"/>
    </source>
</evidence>
<dbReference type="PANTHER" id="PTHR43744">
    <property type="entry name" value="ABC TRANSPORTER PERMEASE PROTEIN MG189-RELATED-RELATED"/>
    <property type="match status" value="1"/>
</dbReference>
<keyword evidence="5 7" id="KW-1133">Transmembrane helix</keyword>
<dbReference type="InterPro" id="IPR000515">
    <property type="entry name" value="MetI-like"/>
</dbReference>
<evidence type="ECO:0000256" key="7">
    <source>
        <dbReference type="RuleBase" id="RU363032"/>
    </source>
</evidence>
<gene>
    <name evidence="9" type="ORF">FCH28_25525</name>
</gene>
<accession>A0A4U0N7E9</accession>
<feature type="transmembrane region" description="Helical" evidence="7">
    <location>
        <begin position="132"/>
        <end position="156"/>
    </location>
</feature>
<keyword evidence="4 7" id="KW-0812">Transmembrane</keyword>
<feature type="transmembrane region" description="Helical" evidence="7">
    <location>
        <begin position="203"/>
        <end position="224"/>
    </location>
</feature>
<feature type="domain" description="ABC transmembrane type-1" evidence="8">
    <location>
        <begin position="133"/>
        <end position="327"/>
    </location>
</feature>
<sequence length="341" mass="36339">MSAHTDGPADLPGVTEEGAAVMKEGVAVTKEGGAVTDEKGAPPGGAAAIDVRAVRNGKPGDGAGNGGGRVLNVFSHGVLVIWGLLVTMPLLWAVVSSFKDDTEIFGSPWGLPSVLHFDNWSRAWDKANMGQYFFNSLIVVGGSLIGTMLLGAMAAYVLARFDFPGNRFLYFLFVGGMGFPIILALVPLFFVMKNMTLLDTYHGLILVYIAYSLPFTVFFLSGFFRTLPTSVAEAALIDGASHTRTFFQVMLPMAKPGLISVGIFNFLGQWNQYLLPTVLNVGDPDKKMLTQGLVALAVSQGYKGDWSGLFAGLTIAMLPVLAAYIIFQRQVVAGLTAGALK</sequence>
<evidence type="ECO:0000256" key="2">
    <source>
        <dbReference type="ARBA" id="ARBA00022448"/>
    </source>
</evidence>
<evidence type="ECO:0000256" key="3">
    <source>
        <dbReference type="ARBA" id="ARBA00022475"/>
    </source>
</evidence>
<dbReference type="Pfam" id="PF00528">
    <property type="entry name" value="BPD_transp_1"/>
    <property type="match status" value="1"/>
</dbReference>
<evidence type="ECO:0000256" key="1">
    <source>
        <dbReference type="ARBA" id="ARBA00004651"/>
    </source>
</evidence>
<organism evidence="9 10">
    <name type="scientific">Streptomyces piniterrae</name>
    <dbReference type="NCBI Taxonomy" id="2571125"/>
    <lineage>
        <taxon>Bacteria</taxon>
        <taxon>Bacillati</taxon>
        <taxon>Actinomycetota</taxon>
        <taxon>Actinomycetes</taxon>
        <taxon>Kitasatosporales</taxon>
        <taxon>Streptomycetaceae</taxon>
        <taxon>Streptomyces</taxon>
    </lineage>
</organism>
<evidence type="ECO:0000313" key="9">
    <source>
        <dbReference type="EMBL" id="TJZ49640.1"/>
    </source>
</evidence>
<name>A0A4U0N7E9_9ACTN</name>
<dbReference type="PROSITE" id="PS50928">
    <property type="entry name" value="ABC_TM1"/>
    <property type="match status" value="1"/>
</dbReference>
<evidence type="ECO:0000256" key="6">
    <source>
        <dbReference type="ARBA" id="ARBA00023136"/>
    </source>
</evidence>
<keyword evidence="6 7" id="KW-0472">Membrane</keyword>
<protein>
    <submittedName>
        <fullName evidence="9">Carbohydrate ABC transporter permease</fullName>
    </submittedName>
</protein>
<dbReference type="AlphaFoldDB" id="A0A4U0N7E9"/>
<reference evidence="9 10" key="1">
    <citation type="submission" date="2019-04" db="EMBL/GenBank/DDBJ databases">
        <title>Streptomyces piniterrae sp. nov., a heliquinomycin-producing actinomycete isolated from rhizosphere soil of Pinus yunnanensis.</title>
        <authorList>
            <person name="Zhuang X."/>
            <person name="Zhao J."/>
        </authorList>
    </citation>
    <scope>NUCLEOTIDE SEQUENCE [LARGE SCALE GENOMIC DNA]</scope>
    <source>
        <strain evidence="10">jys28</strain>
    </source>
</reference>
<dbReference type="SUPFAM" id="SSF161098">
    <property type="entry name" value="MetI-like"/>
    <property type="match status" value="1"/>
</dbReference>
<dbReference type="PANTHER" id="PTHR43744:SF8">
    <property type="entry name" value="SN-GLYCEROL-3-PHOSPHATE TRANSPORT SYSTEM PERMEASE PROTEIN UGPE"/>
    <property type="match status" value="1"/>
</dbReference>